<organism evidence="3 4">
    <name type="scientific">Sulfobacillus thermotolerans</name>
    <dbReference type="NCBI Taxonomy" id="338644"/>
    <lineage>
        <taxon>Bacteria</taxon>
        <taxon>Bacillati</taxon>
        <taxon>Bacillota</taxon>
        <taxon>Clostridia</taxon>
        <taxon>Eubacteriales</taxon>
        <taxon>Clostridiales Family XVII. Incertae Sedis</taxon>
        <taxon>Sulfobacillus</taxon>
    </lineage>
</organism>
<dbReference type="Proteomes" id="UP000325292">
    <property type="component" value="Chromosome"/>
</dbReference>
<reference evidence="3 4" key="1">
    <citation type="journal article" date="2019" name="Sci. Rep.">
        <title>Sulfobacillus thermotolerans: new insights into resistance and metabolic capacities of acidophilic chemolithotrophs.</title>
        <authorList>
            <person name="Panyushkina A.E."/>
            <person name="Babenko V.V."/>
            <person name="Nikitina A.S."/>
            <person name="Selezneva O.V."/>
            <person name="Tsaplina I.A."/>
            <person name="Letarova M.A."/>
            <person name="Kostryukova E.S."/>
            <person name="Letarov A.V."/>
        </authorList>
    </citation>
    <scope>NUCLEOTIDE SEQUENCE [LARGE SCALE GENOMIC DNA]</scope>
    <source>
        <strain evidence="3 4">Kr1</strain>
    </source>
</reference>
<feature type="region of interest" description="Disordered" evidence="1">
    <location>
        <begin position="283"/>
        <end position="308"/>
    </location>
</feature>
<keyword evidence="4" id="KW-1185">Reference proteome</keyword>
<evidence type="ECO:0000256" key="1">
    <source>
        <dbReference type="SAM" id="MobiDB-lite"/>
    </source>
</evidence>
<accession>A0ABM6RUG0</accession>
<proteinExistence type="predicted"/>
<dbReference type="EMBL" id="CP019454">
    <property type="protein sequence ID" value="AUW94971.1"/>
    <property type="molecule type" value="Genomic_DNA"/>
</dbReference>
<feature type="domain" description="Transposase putative helix-turn-helix" evidence="2">
    <location>
        <begin position="1"/>
        <end position="41"/>
    </location>
</feature>
<gene>
    <name evidence="3" type="ORF">BXT84_14255</name>
</gene>
<dbReference type="Pfam" id="PF12323">
    <property type="entry name" value="HTH_OrfB_IS605"/>
    <property type="match status" value="1"/>
</dbReference>
<feature type="compositionally biased region" description="Basic and acidic residues" evidence="1">
    <location>
        <begin position="290"/>
        <end position="299"/>
    </location>
</feature>
<evidence type="ECO:0000259" key="2">
    <source>
        <dbReference type="Pfam" id="PF12323"/>
    </source>
</evidence>
<evidence type="ECO:0000313" key="3">
    <source>
        <dbReference type="EMBL" id="AUW94971.1"/>
    </source>
</evidence>
<feature type="region of interest" description="Disordered" evidence="1">
    <location>
        <begin position="220"/>
        <end position="243"/>
    </location>
</feature>
<dbReference type="NCBIfam" id="NF040570">
    <property type="entry name" value="guided_TnpB"/>
    <property type="match status" value="1"/>
</dbReference>
<evidence type="ECO:0000313" key="4">
    <source>
        <dbReference type="Proteomes" id="UP000325292"/>
    </source>
</evidence>
<sequence>MILAHKIALDPNNVQETYFRKAAGTARFAYNGALDQWQQQFDAWKADPTLPKPTEAALRRQLNALKRDAFPWMLEVTKNAPQMAIMHLGQAFKNFFAGIAEYPTFKKKGRHDSFTLTNDPFTVKGQKVHIPKLGWVRMHEPLRFLGTVVAGTVSRTADRWFLSVTVELPDPPSVRRERQAVVGVDLGVSALATLSTGEKIVGPKAYADAFGTASAVIETIQSPDGSRQSPRRASARPAHPERDAHALVPEYAKDAAAHGPTPCADCEYPGGCVTPTDHRSRAALRCHGHRGPERRRDAQKSSSRPGDC</sequence>
<dbReference type="InterPro" id="IPR021027">
    <property type="entry name" value="Transposase_put_HTH"/>
</dbReference>
<protein>
    <recommendedName>
        <fullName evidence="2">Transposase putative helix-turn-helix domain-containing protein</fullName>
    </recommendedName>
</protein>
<name>A0ABM6RUG0_9FIRM</name>